<evidence type="ECO:0000256" key="1">
    <source>
        <dbReference type="SAM" id="MobiDB-lite"/>
    </source>
</evidence>
<dbReference type="InterPro" id="IPR036457">
    <property type="entry name" value="PPM-type-like_dom_sf"/>
</dbReference>
<dbReference type="InterPro" id="IPR001932">
    <property type="entry name" value="PPM-type_phosphatase-like_dom"/>
</dbReference>
<dbReference type="SUPFAM" id="SSF81606">
    <property type="entry name" value="PP2C-like"/>
    <property type="match status" value="1"/>
</dbReference>
<dbReference type="PROSITE" id="PS51746">
    <property type="entry name" value="PPM_2"/>
    <property type="match status" value="1"/>
</dbReference>
<dbReference type="InterPro" id="IPR015655">
    <property type="entry name" value="PP2C"/>
</dbReference>
<reference evidence="3" key="2">
    <citation type="submission" date="2025-09" db="UniProtKB">
        <authorList>
            <consortium name="Ensembl"/>
        </authorList>
    </citation>
    <scope>IDENTIFICATION</scope>
</reference>
<feature type="region of interest" description="Disordered" evidence="1">
    <location>
        <begin position="1"/>
        <end position="190"/>
    </location>
</feature>
<dbReference type="PANTHER" id="PTHR13832:SF236">
    <property type="entry name" value="PROTEIN PHOSPHATASE 1M"/>
    <property type="match status" value="1"/>
</dbReference>
<dbReference type="GO" id="GO:0005739">
    <property type="term" value="C:mitochondrion"/>
    <property type="evidence" value="ECO:0007669"/>
    <property type="project" value="TreeGrafter"/>
</dbReference>
<dbReference type="PANTHER" id="PTHR13832">
    <property type="entry name" value="PROTEIN PHOSPHATASE 2C"/>
    <property type="match status" value="1"/>
</dbReference>
<dbReference type="GO" id="GO:0004741">
    <property type="term" value="F:[pyruvate dehydrogenase (acetyl-transferring)]-phosphatase activity"/>
    <property type="evidence" value="ECO:0007669"/>
    <property type="project" value="TreeGrafter"/>
</dbReference>
<feature type="domain" description="PPM-type phosphatase" evidence="2">
    <location>
        <begin position="194"/>
        <end position="579"/>
    </location>
</feature>
<accession>A0A8C3K7Q7</accession>
<keyword evidence="4" id="KW-1185">Reference proteome</keyword>
<dbReference type="Pfam" id="PF00481">
    <property type="entry name" value="PP2C"/>
    <property type="match status" value="2"/>
</dbReference>
<organism evidence="3 4">
    <name type="scientific">Calidris pygmaea</name>
    <name type="common">Spoon-billed sandpiper</name>
    <dbReference type="NCBI Taxonomy" id="425635"/>
    <lineage>
        <taxon>Eukaryota</taxon>
        <taxon>Metazoa</taxon>
        <taxon>Chordata</taxon>
        <taxon>Craniata</taxon>
        <taxon>Vertebrata</taxon>
        <taxon>Euteleostomi</taxon>
        <taxon>Archelosauria</taxon>
        <taxon>Archosauria</taxon>
        <taxon>Dinosauria</taxon>
        <taxon>Saurischia</taxon>
        <taxon>Theropoda</taxon>
        <taxon>Coelurosauria</taxon>
        <taxon>Aves</taxon>
        <taxon>Neognathae</taxon>
        <taxon>Neoaves</taxon>
        <taxon>Charadriiformes</taxon>
        <taxon>Scolopacidae</taxon>
        <taxon>Calidris</taxon>
    </lineage>
</organism>
<sequence>MWGGPTPAEPRRWGGARAARGKGTGAARRGAPYRGCRSGESWLRSAPFPSAPAPPRPGQETARQAAPPASGDWNPPPLPGGAATAPGGGAATGGRSRRRHRGGAAAGSALRRPLAELRVPAPGPAMSAEWLRRLRRGGPAERPGGAQGPGPGPPPAALSYRRPKFLRGGGGGEESPRSGRAVRGTGPERPLPWGAGYAEVINAEKSEFNEDQAACCQISIRRREPGLEEEEEWLILCSTQFLTGYYWALFDGHGGPEAAIIASNYLHYCIKQKLEEVVGGITEACPPMHLSGRCVCDSDPQFVEEKHIHAEDLVVGALENAFQECDEVIGQEMEATNQRGGCTALAALYFQGKLYVANAGDSRAVLVLKDNVVPMSCEFTPETERQRIQHLAFLFPKLLDGEFTRFEFPRRLKGDDVGQKVLYRDYFMEGWGYKTVEKADLKYPLVHGHGKQARLLGTLAVSRGLGDHQLKVIDTNIEVKPFLSCIPKVNVFDFALHDIKEDDVLIMATDGLWDVLSNKEVAHMVRSFLAENRTDPNRFSELAKCLVCRARGKKRGHQWMLDDSQEASYDDISVFVIPLHNRDED</sequence>
<dbReference type="SMART" id="SM00332">
    <property type="entry name" value="PP2Cc"/>
    <property type="match status" value="1"/>
</dbReference>
<dbReference type="Gene3D" id="3.60.40.10">
    <property type="entry name" value="PPM-type phosphatase domain"/>
    <property type="match status" value="1"/>
</dbReference>
<name>A0A8C3K7Q7_9CHAR</name>
<evidence type="ECO:0000259" key="2">
    <source>
        <dbReference type="PROSITE" id="PS51746"/>
    </source>
</evidence>
<evidence type="ECO:0000313" key="3">
    <source>
        <dbReference type="Ensembl" id="ENSCPGP00000019496.1"/>
    </source>
</evidence>
<protein>
    <submittedName>
        <fullName evidence="3">Protein phosphatase, Mg2+/Mn2+ dependent 1M</fullName>
    </submittedName>
</protein>
<dbReference type="Proteomes" id="UP000694419">
    <property type="component" value="Unplaced"/>
</dbReference>
<reference evidence="3" key="1">
    <citation type="submission" date="2025-08" db="UniProtKB">
        <authorList>
            <consortium name="Ensembl"/>
        </authorList>
    </citation>
    <scope>IDENTIFICATION</scope>
</reference>
<dbReference type="CDD" id="cd00143">
    <property type="entry name" value="PP2Cc"/>
    <property type="match status" value="1"/>
</dbReference>
<proteinExistence type="predicted"/>
<dbReference type="Ensembl" id="ENSCPGT00000021330.1">
    <property type="protein sequence ID" value="ENSCPGP00000019496.1"/>
    <property type="gene ID" value="ENSCPGG00000013649.1"/>
</dbReference>
<evidence type="ECO:0000313" key="4">
    <source>
        <dbReference type="Proteomes" id="UP000694419"/>
    </source>
</evidence>
<dbReference type="AlphaFoldDB" id="A0A8C3K7Q7"/>